<feature type="transmembrane region" description="Helical" evidence="7">
    <location>
        <begin position="118"/>
        <end position="149"/>
    </location>
</feature>
<comment type="subcellular location">
    <subcellularLocation>
        <location evidence="1">Membrane</location>
        <topology evidence="1">Multi-pass membrane protein</topology>
    </subcellularLocation>
</comment>
<dbReference type="InterPro" id="IPR049326">
    <property type="entry name" value="Rhodopsin_dom_fungi"/>
</dbReference>
<dbReference type="OrthoDB" id="3648173at2759"/>
<feature type="transmembrane region" description="Helical" evidence="7">
    <location>
        <begin position="12"/>
        <end position="33"/>
    </location>
</feature>
<evidence type="ECO:0000256" key="3">
    <source>
        <dbReference type="ARBA" id="ARBA00022989"/>
    </source>
</evidence>
<dbReference type="PANTHER" id="PTHR33048:SF47">
    <property type="entry name" value="INTEGRAL MEMBRANE PROTEIN-RELATED"/>
    <property type="match status" value="1"/>
</dbReference>
<feature type="transmembrane region" description="Helical" evidence="7">
    <location>
        <begin position="88"/>
        <end position="106"/>
    </location>
</feature>
<evidence type="ECO:0000256" key="7">
    <source>
        <dbReference type="SAM" id="Phobius"/>
    </source>
</evidence>
<keyword evidence="10" id="KW-1185">Reference proteome</keyword>
<dbReference type="EMBL" id="JAGPXD010000002">
    <property type="protein sequence ID" value="KAH7369372.1"/>
    <property type="molecule type" value="Genomic_DNA"/>
</dbReference>
<feature type="transmembrane region" description="Helical" evidence="7">
    <location>
        <begin position="196"/>
        <end position="216"/>
    </location>
</feature>
<evidence type="ECO:0000256" key="5">
    <source>
        <dbReference type="ARBA" id="ARBA00038359"/>
    </source>
</evidence>
<dbReference type="Proteomes" id="UP000813385">
    <property type="component" value="Unassembled WGS sequence"/>
</dbReference>
<evidence type="ECO:0000259" key="8">
    <source>
        <dbReference type="Pfam" id="PF20684"/>
    </source>
</evidence>
<feature type="compositionally biased region" description="Low complexity" evidence="6">
    <location>
        <begin position="378"/>
        <end position="391"/>
    </location>
</feature>
<feature type="region of interest" description="Disordered" evidence="6">
    <location>
        <begin position="345"/>
        <end position="391"/>
    </location>
</feature>
<feature type="domain" description="Rhodopsin" evidence="8">
    <location>
        <begin position="33"/>
        <end position="260"/>
    </location>
</feature>
<proteinExistence type="inferred from homology"/>
<feature type="transmembrane region" description="Helical" evidence="7">
    <location>
        <begin position="161"/>
        <end position="184"/>
    </location>
</feature>
<feature type="transmembrane region" description="Helical" evidence="7">
    <location>
        <begin position="236"/>
        <end position="255"/>
    </location>
</feature>
<evidence type="ECO:0000313" key="9">
    <source>
        <dbReference type="EMBL" id="KAH7369372.1"/>
    </source>
</evidence>
<comment type="caution">
    <text evidence="9">The sequence shown here is derived from an EMBL/GenBank/DDBJ whole genome shotgun (WGS) entry which is preliminary data.</text>
</comment>
<protein>
    <recommendedName>
        <fullName evidence="8">Rhodopsin domain-containing protein</fullName>
    </recommendedName>
</protein>
<dbReference type="InterPro" id="IPR052337">
    <property type="entry name" value="SAT4-like"/>
</dbReference>
<gene>
    <name evidence="9" type="ORF">B0T11DRAFT_338347</name>
</gene>
<dbReference type="PANTHER" id="PTHR33048">
    <property type="entry name" value="PTH11-LIKE INTEGRAL MEMBRANE PROTEIN (AFU_ORTHOLOGUE AFUA_5G11245)"/>
    <property type="match status" value="1"/>
</dbReference>
<evidence type="ECO:0000313" key="10">
    <source>
        <dbReference type="Proteomes" id="UP000813385"/>
    </source>
</evidence>
<name>A0A8K0X6Y1_9PEZI</name>
<organism evidence="9 10">
    <name type="scientific">Plectosphaerella cucumerina</name>
    <dbReference type="NCBI Taxonomy" id="40658"/>
    <lineage>
        <taxon>Eukaryota</taxon>
        <taxon>Fungi</taxon>
        <taxon>Dikarya</taxon>
        <taxon>Ascomycota</taxon>
        <taxon>Pezizomycotina</taxon>
        <taxon>Sordariomycetes</taxon>
        <taxon>Hypocreomycetidae</taxon>
        <taxon>Glomerellales</taxon>
        <taxon>Plectosphaerellaceae</taxon>
        <taxon>Plectosphaerella</taxon>
    </lineage>
</organism>
<feature type="transmembrane region" description="Helical" evidence="7">
    <location>
        <begin position="45"/>
        <end position="68"/>
    </location>
</feature>
<feature type="region of interest" description="Disordered" evidence="6">
    <location>
        <begin position="296"/>
        <end position="319"/>
    </location>
</feature>
<evidence type="ECO:0000256" key="2">
    <source>
        <dbReference type="ARBA" id="ARBA00022692"/>
    </source>
</evidence>
<dbReference type="Pfam" id="PF20684">
    <property type="entry name" value="Fung_rhodopsin"/>
    <property type="match status" value="1"/>
</dbReference>
<reference evidence="9" key="1">
    <citation type="journal article" date="2021" name="Nat. Commun.">
        <title>Genetic determinants of endophytism in the Arabidopsis root mycobiome.</title>
        <authorList>
            <person name="Mesny F."/>
            <person name="Miyauchi S."/>
            <person name="Thiergart T."/>
            <person name="Pickel B."/>
            <person name="Atanasova L."/>
            <person name="Karlsson M."/>
            <person name="Huettel B."/>
            <person name="Barry K.W."/>
            <person name="Haridas S."/>
            <person name="Chen C."/>
            <person name="Bauer D."/>
            <person name="Andreopoulos W."/>
            <person name="Pangilinan J."/>
            <person name="LaButti K."/>
            <person name="Riley R."/>
            <person name="Lipzen A."/>
            <person name="Clum A."/>
            <person name="Drula E."/>
            <person name="Henrissat B."/>
            <person name="Kohler A."/>
            <person name="Grigoriev I.V."/>
            <person name="Martin F.M."/>
            <person name="Hacquard S."/>
        </authorList>
    </citation>
    <scope>NUCLEOTIDE SEQUENCE</scope>
    <source>
        <strain evidence="9">MPI-CAGE-AT-0016</strain>
    </source>
</reference>
<keyword evidence="4 7" id="KW-0472">Membrane</keyword>
<accession>A0A8K0X6Y1</accession>
<sequence length="391" mass="42714">MDIDHSLDGDSRFGEICAILSVGCAVSFIVVSLRSYTRLVLLHSFGLDDGVMVVTLFLAFGTAVAIGLESKFGLGSHTWEQPSFYASIVVYNVGMCLVKISILLQYRRIFSGRTMQMATLCGVLFLGAWAVTLSFLLTLVCMPVAKFWIPSLPGRCLDFLTIWYIMASFNLTTDLVIFLMPLPVIRSLQLPRRQKIMLFAVFGLGFFTCIITIVRIRTLRQAAETSDPNWNNVDAATWSFLELTIAIIAACLPTLRPIFVKLMPRLFGSTVGRSHANTGYGHSAYAGGTIGSMTPSNTKLKKSTLTRSDSTRSLQEEESIELGPHYSAVLSHAAVYSVQVSSGHQQSSGWDAGDQGSRKMGPQEDAEQPGGSDGGYGIQTTTVITQQVSFR</sequence>
<keyword evidence="3 7" id="KW-1133">Transmembrane helix</keyword>
<evidence type="ECO:0000256" key="4">
    <source>
        <dbReference type="ARBA" id="ARBA00023136"/>
    </source>
</evidence>
<dbReference type="AlphaFoldDB" id="A0A8K0X6Y1"/>
<dbReference type="GO" id="GO:0016020">
    <property type="term" value="C:membrane"/>
    <property type="evidence" value="ECO:0007669"/>
    <property type="project" value="UniProtKB-SubCell"/>
</dbReference>
<comment type="similarity">
    <text evidence="5">Belongs to the SAT4 family.</text>
</comment>
<evidence type="ECO:0000256" key="6">
    <source>
        <dbReference type="SAM" id="MobiDB-lite"/>
    </source>
</evidence>
<evidence type="ECO:0000256" key="1">
    <source>
        <dbReference type="ARBA" id="ARBA00004141"/>
    </source>
</evidence>
<keyword evidence="2 7" id="KW-0812">Transmembrane</keyword>